<accession>A0ABT7BZZ9</accession>
<name>A0ABT7BZZ9_9CYAN</name>
<gene>
    <name evidence="1" type="ORF">PMH09_16470</name>
</gene>
<reference evidence="1 2" key="1">
    <citation type="submission" date="2023-01" db="EMBL/GenBank/DDBJ databases">
        <title>Novel diversity within Roseofilum (Cyanobacteria; Desertifilaceae) from marine benthic mats with descriptions of four novel species.</title>
        <authorList>
            <person name="Wang Y."/>
            <person name="Berthold D.E."/>
            <person name="Hu J."/>
            <person name="Lefler F.W."/>
            <person name="Laughinghouse H.D. IV."/>
        </authorList>
    </citation>
    <scope>NUCLEOTIDE SEQUENCE [LARGE SCALE GENOMIC DNA]</scope>
    <source>
        <strain evidence="1 2">BLCC-M143</strain>
    </source>
</reference>
<dbReference type="EMBL" id="JAQOSQ010000020">
    <property type="protein sequence ID" value="MDJ1184784.1"/>
    <property type="molecule type" value="Genomic_DNA"/>
</dbReference>
<evidence type="ECO:0000313" key="1">
    <source>
        <dbReference type="EMBL" id="MDJ1184784.1"/>
    </source>
</evidence>
<proteinExistence type="predicted"/>
<evidence type="ECO:0008006" key="3">
    <source>
        <dbReference type="Google" id="ProtNLM"/>
    </source>
</evidence>
<comment type="caution">
    <text evidence="1">The sequence shown here is derived from an EMBL/GenBank/DDBJ whole genome shotgun (WGS) entry which is preliminary data.</text>
</comment>
<organism evidence="1 2">
    <name type="scientific">Roseofilum casamattae BLCC-M143</name>
    <dbReference type="NCBI Taxonomy" id="3022442"/>
    <lineage>
        <taxon>Bacteria</taxon>
        <taxon>Bacillati</taxon>
        <taxon>Cyanobacteriota</taxon>
        <taxon>Cyanophyceae</taxon>
        <taxon>Desertifilales</taxon>
        <taxon>Desertifilaceae</taxon>
        <taxon>Roseofilum</taxon>
        <taxon>Roseofilum casamattae</taxon>
    </lineage>
</organism>
<dbReference type="Proteomes" id="UP001232992">
    <property type="component" value="Unassembled WGS sequence"/>
</dbReference>
<sequence>MFIRKSLNPFVTGAYLAIALLTPVSYGTGKPSFANPVVQNPDVVANNFYEHRGVMKFKLEDAGISVGSVLVWNVLGFIGSKGADWIRLEINGDRVRILHTTRTKNWLTQRQKWWDHNVRNIVFKPNSCTKDSSQVNSSRLEAQLQYYQSLHNRQLISEEEYNQLRQDVLRSNLNNFDSPTSTPNPEHCLVYGTNDTIQLPEGLSVFQGEFKIDYYESGEWKTVLFQVPLSTAMTPR</sequence>
<protein>
    <recommendedName>
        <fullName evidence="3">SHOCT domain-containing protein</fullName>
    </recommendedName>
</protein>
<keyword evidence="2" id="KW-1185">Reference proteome</keyword>
<evidence type="ECO:0000313" key="2">
    <source>
        <dbReference type="Proteomes" id="UP001232992"/>
    </source>
</evidence>